<feature type="domain" description="ERCC1-like central" evidence="8">
    <location>
        <begin position="159"/>
        <end position="273"/>
    </location>
</feature>
<feature type="compositionally biased region" description="Low complexity" evidence="7">
    <location>
        <begin position="359"/>
        <end position="377"/>
    </location>
</feature>
<evidence type="ECO:0000256" key="6">
    <source>
        <dbReference type="ARBA" id="ARBA00023242"/>
    </source>
</evidence>
<keyword evidence="5" id="KW-0234">DNA repair</keyword>
<evidence type="ECO:0000259" key="8">
    <source>
        <dbReference type="Pfam" id="PF03834"/>
    </source>
</evidence>
<evidence type="ECO:0000256" key="2">
    <source>
        <dbReference type="ARBA" id="ARBA00008283"/>
    </source>
</evidence>
<evidence type="ECO:0000313" key="10">
    <source>
        <dbReference type="Proteomes" id="UP000695562"/>
    </source>
</evidence>
<dbReference type="InterPro" id="IPR047260">
    <property type="entry name" value="ERCC1-like_central_dom"/>
</dbReference>
<feature type="region of interest" description="Disordered" evidence="7">
    <location>
        <begin position="277"/>
        <end position="298"/>
    </location>
</feature>
<comment type="caution">
    <text evidence="9">The sequence shown here is derived from an EMBL/GenBank/DDBJ whole genome shotgun (WGS) entry which is preliminary data.</text>
</comment>
<dbReference type="Gene3D" id="3.40.50.10130">
    <property type="match status" value="1"/>
</dbReference>
<evidence type="ECO:0000256" key="1">
    <source>
        <dbReference type="ARBA" id="ARBA00004123"/>
    </source>
</evidence>
<comment type="similarity">
    <text evidence="2">Belongs to the ERCC1/RAD10/SWI10 family.</text>
</comment>
<dbReference type="InterPro" id="IPR011335">
    <property type="entry name" value="Restrct_endonuc-II-like"/>
</dbReference>
<keyword evidence="3" id="KW-0227">DNA damage</keyword>
<dbReference type="Pfam" id="PF03834">
    <property type="entry name" value="Rad10"/>
    <property type="match status" value="1"/>
</dbReference>
<accession>A0A8J4PU22</accession>
<feature type="region of interest" description="Disordered" evidence="7">
    <location>
        <begin position="394"/>
        <end position="455"/>
    </location>
</feature>
<dbReference type="InterPro" id="IPR004579">
    <property type="entry name" value="ERCC1/RAD10/SWI10"/>
</dbReference>
<proteinExistence type="inferred from homology"/>
<feature type="compositionally biased region" description="Low complexity" evidence="7">
    <location>
        <begin position="400"/>
        <end position="431"/>
    </location>
</feature>
<dbReference type="InterPro" id="IPR010994">
    <property type="entry name" value="RuvA_2-like"/>
</dbReference>
<evidence type="ECO:0000256" key="7">
    <source>
        <dbReference type="SAM" id="MobiDB-lite"/>
    </source>
</evidence>
<dbReference type="EMBL" id="AJWJ01000176">
    <property type="protein sequence ID" value="KAF2073898.1"/>
    <property type="molecule type" value="Genomic_DNA"/>
</dbReference>
<dbReference type="SUPFAM" id="SSF52980">
    <property type="entry name" value="Restriction endonuclease-like"/>
    <property type="match status" value="1"/>
</dbReference>
<dbReference type="SUPFAM" id="SSF47781">
    <property type="entry name" value="RuvA domain 2-like"/>
    <property type="match status" value="1"/>
</dbReference>
<dbReference type="CDD" id="cd22325">
    <property type="entry name" value="ERCC1_C-like"/>
    <property type="match status" value="1"/>
</dbReference>
<dbReference type="GO" id="GO:0003697">
    <property type="term" value="F:single-stranded DNA binding"/>
    <property type="evidence" value="ECO:0007669"/>
    <property type="project" value="TreeGrafter"/>
</dbReference>
<protein>
    <recommendedName>
        <fullName evidence="8">ERCC1-like central domain-containing protein</fullName>
    </recommendedName>
</protein>
<dbReference type="GO" id="GO:0006312">
    <property type="term" value="P:mitotic recombination"/>
    <property type="evidence" value="ECO:0007669"/>
    <property type="project" value="TreeGrafter"/>
</dbReference>
<feature type="region of interest" description="Disordered" evidence="7">
    <location>
        <begin position="67"/>
        <end position="120"/>
    </location>
</feature>
<dbReference type="PANTHER" id="PTHR12749">
    <property type="entry name" value="EXCISION REPAIR CROSS-COMPLEMENTING 1 ERCC1"/>
    <property type="match status" value="1"/>
</dbReference>
<name>A0A8J4PU22_9MYCE</name>
<dbReference type="GO" id="GO:0006302">
    <property type="term" value="P:double-strand break repair"/>
    <property type="evidence" value="ECO:0007669"/>
    <property type="project" value="UniProtKB-ARBA"/>
</dbReference>
<dbReference type="GO" id="GO:0003684">
    <property type="term" value="F:damaged DNA binding"/>
    <property type="evidence" value="ECO:0007669"/>
    <property type="project" value="InterPro"/>
</dbReference>
<feature type="compositionally biased region" description="Acidic residues" evidence="7">
    <location>
        <begin position="432"/>
        <end position="455"/>
    </location>
</feature>
<dbReference type="GO" id="GO:0000110">
    <property type="term" value="C:nucleotide-excision repair factor 1 complex"/>
    <property type="evidence" value="ECO:0007669"/>
    <property type="project" value="TreeGrafter"/>
</dbReference>
<evidence type="ECO:0000313" key="9">
    <source>
        <dbReference type="EMBL" id="KAF2073898.1"/>
    </source>
</evidence>
<feature type="region of interest" description="Disordered" evidence="7">
    <location>
        <begin position="356"/>
        <end position="382"/>
    </location>
</feature>
<keyword evidence="4" id="KW-0238">DNA-binding</keyword>
<dbReference type="PANTHER" id="PTHR12749:SF0">
    <property type="entry name" value="DNA EXCISION REPAIR PROTEIN ERCC-1"/>
    <property type="match status" value="1"/>
</dbReference>
<dbReference type="Gene3D" id="1.10.150.20">
    <property type="entry name" value="5' to 3' exonuclease, C-terminal subdomain"/>
    <property type="match status" value="1"/>
</dbReference>
<dbReference type="OrthoDB" id="10262814at2759"/>
<feature type="compositionally biased region" description="Low complexity" evidence="7">
    <location>
        <begin position="67"/>
        <end position="99"/>
    </location>
</feature>
<dbReference type="Proteomes" id="UP000695562">
    <property type="component" value="Unassembled WGS sequence"/>
</dbReference>
<dbReference type="NCBIfam" id="TIGR00597">
    <property type="entry name" value="rad10"/>
    <property type="match status" value="1"/>
</dbReference>
<sequence length="455" mass="50503">MSDQQESKDDKPPQVKARKRFAIPTVQQVNQQTTKLDHSFFYEKKKNEEIESTSASIALTQITPISSTPITPITPPTIQTPTVTQSTSTTTITTTTTTTVRDGNENGDLNNNNNTIRPTIGPKKKLTLNIKTSLVGVSPNLANQNTSTTTHGGYQSRVIYINERQKDNLILSQFTSNLKWEIRANQIADFVFSGSSCALYLSLRDYRLNPQTIVTRSASIPSQFELKVLLCQVDVEDCVALIEELVCVAIDINMTLVLSWSSIESARYLESFKTFDSKPPDSIKGKAQPADQGGKTPKEEVLTKIKSVNKTDAATLVSTFGSIQKIFKCDKNTLGKIPGFGPVKINSFLNTIHQPFKTNNNSNSNNNNNPNINKPSPFTLSLKPSITNLQKKQIEKQNDSAKNNQENDNNNNNNNSHNNNNHNNNDNNNIDDGGDGDDLLDFNFDEQDDDNNEKD</sequence>
<reference evidence="9" key="1">
    <citation type="submission" date="2020-01" db="EMBL/GenBank/DDBJ databases">
        <title>Development of genomics and gene disruption for Polysphondylium violaceum indicates a role for the polyketide synthase stlB in stalk morphogenesis.</title>
        <authorList>
            <person name="Narita B."/>
            <person name="Kawabe Y."/>
            <person name="Kin K."/>
            <person name="Saito T."/>
            <person name="Gibbs R."/>
            <person name="Kuspa A."/>
            <person name="Muzny D."/>
            <person name="Queller D."/>
            <person name="Richards S."/>
            <person name="Strassman J."/>
            <person name="Sucgang R."/>
            <person name="Worley K."/>
            <person name="Schaap P."/>
        </authorList>
    </citation>
    <scope>NUCLEOTIDE SEQUENCE</scope>
    <source>
        <strain evidence="9">QSvi11</strain>
    </source>
</reference>
<organism evidence="9 10">
    <name type="scientific">Polysphondylium violaceum</name>
    <dbReference type="NCBI Taxonomy" id="133409"/>
    <lineage>
        <taxon>Eukaryota</taxon>
        <taxon>Amoebozoa</taxon>
        <taxon>Evosea</taxon>
        <taxon>Eumycetozoa</taxon>
        <taxon>Dictyostelia</taxon>
        <taxon>Dictyosteliales</taxon>
        <taxon>Dictyosteliaceae</taxon>
        <taxon>Polysphondylium</taxon>
    </lineage>
</organism>
<dbReference type="GO" id="GO:0070522">
    <property type="term" value="C:ERCC4-ERCC1 complex"/>
    <property type="evidence" value="ECO:0007669"/>
    <property type="project" value="TreeGrafter"/>
</dbReference>
<dbReference type="AlphaFoldDB" id="A0A8J4PU22"/>
<gene>
    <name evidence="9" type="ORF">CYY_004786</name>
</gene>
<evidence type="ECO:0000256" key="5">
    <source>
        <dbReference type="ARBA" id="ARBA00023204"/>
    </source>
</evidence>
<evidence type="ECO:0000256" key="4">
    <source>
        <dbReference type="ARBA" id="ARBA00023125"/>
    </source>
</evidence>
<keyword evidence="6" id="KW-0539">Nucleus</keyword>
<keyword evidence="10" id="KW-1185">Reference proteome</keyword>
<dbReference type="GO" id="GO:0070914">
    <property type="term" value="P:UV-damage excision repair"/>
    <property type="evidence" value="ECO:0007669"/>
    <property type="project" value="TreeGrafter"/>
</dbReference>
<evidence type="ECO:0000256" key="3">
    <source>
        <dbReference type="ARBA" id="ARBA00022763"/>
    </source>
</evidence>
<comment type="subcellular location">
    <subcellularLocation>
        <location evidence="1">Nucleus</location>
    </subcellularLocation>
</comment>